<reference evidence="4 5" key="1">
    <citation type="submission" date="2018-05" db="EMBL/GenBank/DDBJ databases">
        <title>Salinimonas sp. HMF8227 Genome sequencing and assembly.</title>
        <authorList>
            <person name="Kang H."/>
            <person name="Kang J."/>
            <person name="Cha I."/>
            <person name="Kim H."/>
            <person name="Joh K."/>
        </authorList>
    </citation>
    <scope>NUCLEOTIDE SEQUENCE [LARGE SCALE GENOMIC DNA]</scope>
    <source>
        <strain evidence="4 5">HMF8227</strain>
    </source>
</reference>
<dbReference type="Pfam" id="PF12339">
    <property type="entry name" value="DNAJ_related"/>
    <property type="match status" value="1"/>
</dbReference>
<dbReference type="InterPro" id="IPR036869">
    <property type="entry name" value="J_dom_sf"/>
</dbReference>
<protein>
    <recommendedName>
        <fullName evidence="3">J domain-containing protein</fullName>
    </recommendedName>
</protein>
<proteinExistence type="predicted"/>
<accession>A0A2S2E3X3</accession>
<evidence type="ECO:0000313" key="4">
    <source>
        <dbReference type="EMBL" id="AWL12351.1"/>
    </source>
</evidence>
<evidence type="ECO:0000256" key="1">
    <source>
        <dbReference type="ARBA" id="ARBA00023186"/>
    </source>
</evidence>
<evidence type="ECO:0000313" key="5">
    <source>
        <dbReference type="Proteomes" id="UP000245728"/>
    </source>
</evidence>
<feature type="domain" description="J" evidence="3">
    <location>
        <begin position="139"/>
        <end position="189"/>
    </location>
</feature>
<dbReference type="Gene3D" id="1.10.287.110">
    <property type="entry name" value="DnaJ domain"/>
    <property type="match status" value="1"/>
</dbReference>
<name>A0A2S2E3X3_9ALTE</name>
<dbReference type="Pfam" id="PF00226">
    <property type="entry name" value="DnaJ"/>
    <property type="match status" value="1"/>
</dbReference>
<organism evidence="4 5">
    <name type="scientific">Saliniradius amylolyticus</name>
    <dbReference type="NCBI Taxonomy" id="2183582"/>
    <lineage>
        <taxon>Bacteria</taxon>
        <taxon>Pseudomonadati</taxon>
        <taxon>Pseudomonadota</taxon>
        <taxon>Gammaproteobacteria</taxon>
        <taxon>Alteromonadales</taxon>
        <taxon>Alteromonadaceae</taxon>
        <taxon>Saliniradius</taxon>
    </lineage>
</organism>
<dbReference type="KEGG" id="salh:HMF8227_01881"/>
<gene>
    <name evidence="4" type="ORF">HMF8227_01881</name>
</gene>
<dbReference type="EMBL" id="CP029347">
    <property type="protein sequence ID" value="AWL12351.1"/>
    <property type="molecule type" value="Genomic_DNA"/>
</dbReference>
<dbReference type="PROSITE" id="PS50076">
    <property type="entry name" value="DNAJ_2"/>
    <property type="match status" value="1"/>
</dbReference>
<dbReference type="PRINTS" id="PR00625">
    <property type="entry name" value="JDOMAIN"/>
</dbReference>
<dbReference type="InterPro" id="IPR021059">
    <property type="entry name" value="DnaJ-related_N"/>
</dbReference>
<keyword evidence="1" id="KW-0143">Chaperone</keyword>
<evidence type="ECO:0000256" key="2">
    <source>
        <dbReference type="SAM" id="MobiDB-lite"/>
    </source>
</evidence>
<dbReference type="InterPro" id="IPR001623">
    <property type="entry name" value="DnaJ_domain"/>
</dbReference>
<dbReference type="CDD" id="cd06257">
    <property type="entry name" value="DnaJ"/>
    <property type="match status" value="1"/>
</dbReference>
<dbReference type="Proteomes" id="UP000245728">
    <property type="component" value="Chromosome"/>
</dbReference>
<dbReference type="AlphaFoldDB" id="A0A2S2E3X3"/>
<feature type="region of interest" description="Disordered" evidence="2">
    <location>
        <begin position="167"/>
        <end position="189"/>
    </location>
</feature>
<keyword evidence="5" id="KW-1185">Reference proteome</keyword>
<sequence length="189" mass="21665">MPEFAGVLYAILKRHPEGIKEYDLINLLKQPEQGVFEPELDFGDPLVLFQTHFILFHQLYMLRDQLLAEQSGDLSIHTTHIALKEYQPGQAGITETDRLRAYYLDLSELEKTGVNDVEQLLNGFWQNMDACLSDEERLTALSELGLDADASEQSIKRQYRKLMHQYHPDKHGGSLSKSQSLTAAYRKLI</sequence>
<dbReference type="SUPFAM" id="SSF46565">
    <property type="entry name" value="Chaperone J-domain"/>
    <property type="match status" value="1"/>
</dbReference>
<dbReference type="SMART" id="SM00271">
    <property type="entry name" value="DnaJ"/>
    <property type="match status" value="1"/>
</dbReference>
<evidence type="ECO:0000259" key="3">
    <source>
        <dbReference type="PROSITE" id="PS50076"/>
    </source>
</evidence>